<reference evidence="2" key="1">
    <citation type="submission" date="2016-01" db="EMBL/GenBank/DDBJ databases">
        <title>Draft genome of Chromobacterium sp. F49.</title>
        <authorList>
            <person name="Hong K.W."/>
        </authorList>
    </citation>
    <scope>NUCLEOTIDE SEQUENCE [LARGE SCALE GENOMIC DNA]</scope>
    <source>
        <strain evidence="2">P7IIIA</strain>
    </source>
</reference>
<comment type="caution">
    <text evidence="1">The sequence shown here is derived from an EMBL/GenBank/DDBJ whole genome shotgun (WGS) entry which is preliminary data.</text>
</comment>
<protein>
    <recommendedName>
        <fullName evidence="3">DUF1797 family protein</fullName>
    </recommendedName>
</protein>
<evidence type="ECO:0000313" key="1">
    <source>
        <dbReference type="EMBL" id="KZE68906.1"/>
    </source>
</evidence>
<dbReference type="OrthoDB" id="2970175at2"/>
<dbReference type="EMBL" id="LRFC01000001">
    <property type="protein sequence ID" value="KZE68906.1"/>
    <property type="molecule type" value="Genomic_DNA"/>
</dbReference>
<dbReference type="AlphaFoldDB" id="A0A161RW96"/>
<proteinExistence type="predicted"/>
<name>A0A161RW96_9BACL</name>
<organism evidence="1 2">
    <name type="scientific">Fictibacillus phosphorivorans</name>
    <dbReference type="NCBI Taxonomy" id="1221500"/>
    <lineage>
        <taxon>Bacteria</taxon>
        <taxon>Bacillati</taxon>
        <taxon>Bacillota</taxon>
        <taxon>Bacilli</taxon>
        <taxon>Bacillales</taxon>
        <taxon>Fictibacillaceae</taxon>
        <taxon>Fictibacillus</taxon>
    </lineage>
</organism>
<sequence>MNQHDVKAILLNLQNKQYIESDITHTFSQNNAAVFSVKYLKGDESFEVIQIETNSLQRFNDVDSAVHCINTLIAK</sequence>
<keyword evidence="2" id="KW-1185">Reference proteome</keyword>
<evidence type="ECO:0000313" key="2">
    <source>
        <dbReference type="Proteomes" id="UP000076567"/>
    </source>
</evidence>
<evidence type="ECO:0008006" key="3">
    <source>
        <dbReference type="Google" id="ProtNLM"/>
    </source>
</evidence>
<dbReference type="Proteomes" id="UP000076567">
    <property type="component" value="Unassembled WGS sequence"/>
</dbReference>
<gene>
    <name evidence="1" type="ORF">AWM68_01145</name>
</gene>
<dbReference type="RefSeq" id="WP_066236253.1">
    <property type="nucleotide sequence ID" value="NZ_LRFC01000001.1"/>
</dbReference>
<accession>A0A161RW96</accession>